<protein>
    <submittedName>
        <fullName evidence="3">J domain-containing protein</fullName>
    </submittedName>
</protein>
<evidence type="ECO:0000313" key="4">
    <source>
        <dbReference type="Proteomes" id="UP000500857"/>
    </source>
</evidence>
<accession>A0A6H1TSC7</accession>
<dbReference type="SUPFAM" id="SSF46565">
    <property type="entry name" value="Chaperone J-domain"/>
    <property type="match status" value="1"/>
</dbReference>
<keyword evidence="1" id="KW-0175">Coiled coil</keyword>
<dbReference type="InterPro" id="IPR036869">
    <property type="entry name" value="J_dom_sf"/>
</dbReference>
<feature type="compositionally biased region" description="Acidic residues" evidence="2">
    <location>
        <begin position="148"/>
        <end position="159"/>
    </location>
</feature>
<feature type="compositionally biased region" description="Basic residues" evidence="2">
    <location>
        <begin position="1"/>
        <end position="10"/>
    </location>
</feature>
<sequence>MMAKKQKKQKKETGDRDRPVAETNLASTSPDARFQFLQERQKKILTLIKRKRTELSNLTEQMQEIARSMLYHGQPIYEQAQQLDREIHELFHDIFTKRKFAKKTKLEIREVYEILQFTGRISPHFDEEDEDFAREEEAEAEREHPNEENDDSFDDEDGSEWGSHSLFEENHAPRPSRDMRKLFLKLADRFHPDKIADPEKREHYTEIMKEVNIAYKSGDFARLLEIEQQSEYEQKIETSQNDRDRQCKQLEHDLKILERQYEQLKDQVRETRNTPQGMMVKEYRKAKREGMDLVEASLEQFKAELESLEQIRDFVKDFRDRKITLKEFLCGPSRRQPLDLDNIEDVIDELAKNGIHIHF</sequence>
<proteinExistence type="predicted"/>
<feature type="compositionally biased region" description="Basic and acidic residues" evidence="2">
    <location>
        <begin position="11"/>
        <end position="20"/>
    </location>
</feature>
<name>A0A6H1TSC7_9CYAN</name>
<evidence type="ECO:0000256" key="1">
    <source>
        <dbReference type="SAM" id="Coils"/>
    </source>
</evidence>
<dbReference type="Gene3D" id="1.10.287.110">
    <property type="entry name" value="DnaJ domain"/>
    <property type="match status" value="1"/>
</dbReference>
<organism evidence="3 4">
    <name type="scientific">Oxynema aestuarii AP17</name>
    <dbReference type="NCBI Taxonomy" id="2064643"/>
    <lineage>
        <taxon>Bacteria</taxon>
        <taxon>Bacillati</taxon>
        <taxon>Cyanobacteriota</taxon>
        <taxon>Cyanophyceae</taxon>
        <taxon>Oscillatoriophycideae</taxon>
        <taxon>Oscillatoriales</taxon>
        <taxon>Oscillatoriaceae</taxon>
        <taxon>Oxynema</taxon>
        <taxon>Oxynema aestuarii</taxon>
    </lineage>
</organism>
<feature type="region of interest" description="Disordered" evidence="2">
    <location>
        <begin position="1"/>
        <end position="27"/>
    </location>
</feature>
<dbReference type="AlphaFoldDB" id="A0A6H1TSC7"/>
<feature type="coiled-coil region" evidence="1">
    <location>
        <begin position="240"/>
        <end position="311"/>
    </location>
</feature>
<keyword evidence="4" id="KW-1185">Reference proteome</keyword>
<gene>
    <name evidence="3" type="ORF">HCG48_01975</name>
</gene>
<dbReference type="RefSeq" id="WP_168567661.1">
    <property type="nucleotide sequence ID" value="NZ_CP051167.1"/>
</dbReference>
<feature type="compositionally biased region" description="Acidic residues" evidence="2">
    <location>
        <begin position="128"/>
        <end position="140"/>
    </location>
</feature>
<evidence type="ECO:0000256" key="2">
    <source>
        <dbReference type="SAM" id="MobiDB-lite"/>
    </source>
</evidence>
<dbReference type="EMBL" id="CP051167">
    <property type="protein sequence ID" value="QIZ69504.1"/>
    <property type="molecule type" value="Genomic_DNA"/>
</dbReference>
<dbReference type="Proteomes" id="UP000500857">
    <property type="component" value="Chromosome"/>
</dbReference>
<reference evidence="3 4" key="1">
    <citation type="submission" date="2020-04" db="EMBL/GenBank/DDBJ databases">
        <authorList>
            <person name="Basu S."/>
            <person name="Maruthanayagam V."/>
            <person name="Chakraborty S."/>
            <person name="Pramanik A."/>
            <person name="Mukherjee J."/>
            <person name="Brink B."/>
        </authorList>
    </citation>
    <scope>NUCLEOTIDE SEQUENCE [LARGE SCALE GENOMIC DNA]</scope>
    <source>
        <strain evidence="3 4">AP17</strain>
    </source>
</reference>
<dbReference type="KEGG" id="oxy:HCG48_01975"/>
<feature type="region of interest" description="Disordered" evidence="2">
    <location>
        <begin position="128"/>
        <end position="174"/>
    </location>
</feature>
<evidence type="ECO:0000313" key="3">
    <source>
        <dbReference type="EMBL" id="QIZ69504.1"/>
    </source>
</evidence>